<feature type="region of interest" description="Disordered" evidence="5">
    <location>
        <begin position="573"/>
        <end position="596"/>
    </location>
</feature>
<feature type="signal peptide" evidence="6">
    <location>
        <begin position="1"/>
        <end position="24"/>
    </location>
</feature>
<reference evidence="7 8" key="2">
    <citation type="submission" date="2019-01" db="EMBL/GenBank/DDBJ databases">
        <title>Motilimonas pumilus sp. nov., isolated from the gut of sea cucumber (Apostichopus japonicus).</title>
        <authorList>
            <person name="Wang F.-Q."/>
            <person name="Ren L.-H."/>
            <person name="Lin Y.-W."/>
            <person name="Sun G.-H."/>
            <person name="Du Z.-J."/>
            <person name="Zhao J.-X."/>
            <person name="Liu X.-J."/>
            <person name="Liu L.-J."/>
        </authorList>
    </citation>
    <scope>NUCLEOTIDE SEQUENCE [LARGE SCALE GENOMIC DNA]</scope>
    <source>
        <strain evidence="7 8">PLHSC7-2</strain>
    </source>
</reference>
<dbReference type="InterPro" id="IPR053180">
    <property type="entry name" value="Ca-binding_acidic-repeat"/>
</dbReference>
<dbReference type="Proteomes" id="UP000283255">
    <property type="component" value="Unassembled WGS sequence"/>
</dbReference>
<feature type="region of interest" description="Disordered" evidence="5">
    <location>
        <begin position="1278"/>
        <end position="1314"/>
    </location>
</feature>
<feature type="compositionally biased region" description="Acidic residues" evidence="5">
    <location>
        <begin position="1361"/>
        <end position="1372"/>
    </location>
</feature>
<dbReference type="Pfam" id="PF18884">
    <property type="entry name" value="TSP3_bac"/>
    <property type="match status" value="5"/>
</dbReference>
<dbReference type="EMBL" id="QZCH01000001">
    <property type="protein sequence ID" value="RJG51336.1"/>
    <property type="molecule type" value="Genomic_DNA"/>
</dbReference>
<keyword evidence="2" id="KW-0964">Secreted</keyword>
<feature type="region of interest" description="Disordered" evidence="5">
    <location>
        <begin position="1062"/>
        <end position="1095"/>
    </location>
</feature>
<evidence type="ECO:0000313" key="7">
    <source>
        <dbReference type="EMBL" id="RJG51336.1"/>
    </source>
</evidence>
<evidence type="ECO:0000256" key="3">
    <source>
        <dbReference type="ARBA" id="ARBA00022729"/>
    </source>
</evidence>
<accession>A0A418YK49</accession>
<name>A0A418YK49_9GAMM</name>
<dbReference type="InterPro" id="IPR018247">
    <property type="entry name" value="EF_Hand_1_Ca_BS"/>
</dbReference>
<feature type="compositionally biased region" description="Basic and acidic residues" evidence="5">
    <location>
        <begin position="1288"/>
        <end position="1298"/>
    </location>
</feature>
<sequence>MNKVNKITLSLLPLLFSHVTQAEAILTPSSFELDRSVLVDEQYSQTVDFNAQTLLSFGPNDNNKTGNVSVSADGKSLSLGMNRWQYVEGDFRITAGTVLEFDVLMNTTGEIQGIAFENDLTPTSSSAFKLAGSQNWGISGYRYTELGVVKTIAINVGQHFTGDFNKLVFISDNDNGSSGDITFTNVTLKEKGIAGEPVYQVAQKESWNTLALALYGSMDVAPHLQFLLQDKYQLTPTTKIPFSDLPDVLTTGMLPKPVDADKDGLKDSWELLHFGDLSATADSDHDLDGFTNAQEQLQATNPTAANARLNLDALSSQGAFQVDFLQYPLIPHDNQNDSDIGSMNVLDNGNSIHLVGNRWIALPFDYLVTENTQVQFEIDINVEGEIHGIGFDNDMSVSSNSVFKVAGTQNWGIGGAAIPDPDKPNRFTINVGQYLQGHFKYLLIIADDDANKQADAIIRNLKIIEQDETLKRRYEVQAGDSWESISAKLYNDTKFSDILKNKLGNIFLLEPSEHISQDFFPAVISELALQHSADWDNDGIPNILEHYYLGDPLNPFDPQDPDSDGLSRLAEFQVGSDPESSDSDSDGVLDGEDFAPTNAKYRFDQDKDGMPDAWELQFGFDLNNPDDAKQDVDGDGLTNLQEFKSKLSPVNPDSDYDMVDDGSDIAPLNPLYRFDSTGNGTPDLWQDSYLRMREFDQNGEDHDGLSLLAEFIAGTNPIKADSDGDGIDDGLDAFPLNARYIADSDQDGLPDQLEAELQLNPFIYFDSQLDLDDDFLSNIIEFTLGTSPTSSDTDNDRASDLLDFAPLNPNYRYDSDADGIPSQWEELHGFDDFVANDAHDDPDGDGLTNKQEFDTGTNPRDPDSDKDGVLDDDDIAPLNPDYSIDTDRDGLPFEWEIRYGLDEFRNDLHEDPDGDYLNNWQEFLLGTNPVDADTDNDGVPDDQDFMPLNPKYSLDADNDGLPQKWEEKHGFNDNDKLDSLRDEDADGLTNLQEFQLSTEPKVADSDNDGVLDGEDVAPLNSMYSEDYDRDGLPYRWEITYGFNDFDPTDSQRDEDADGLTNLQEFQLGTNPREADSDKDGALDKDDPFPLNSAFSFDDDADGLPLEWEQQYGLLDTDRFDAQRDDDYDGLTNLQEFKLGTNPGKADSDLDGVIDSADIEPTNSLYSWDRDQDGIPWVWELQYKFSDEYAQDASQDFDMDGLTNQEEFILGTNPHQLDTDRDGVSDRNDFAPLNPAYTLDYDKDGVPLEWEELNHLNDDYAFDAKDDYDSDLLSNKQEFELGTNPFDSDTDRDGIRDNTDFAPTNPRYTKDEDNDGIPLEWELQFGLSDTFAPDAVGDDDGDMLTNLQEFKAGTDPRHPDSDQDGAWDGEDIDPMNAAFTKDEDRDGLPLEWELQYGLSDNDRIDAFVDSDGDNLFNLQEFALGTHPQEVDTDKDGVWDFEDSAPTNSTFTKDEDGDGLPLEWEVHYGYSDLDKYDASWNNDGDKLTNLQEFKLGTNPNAADSDSDNFNDDIDDFPLNAKYFIDDDLDGLPYAWELEHGLKDYDAVDSQSDLDNDGLSNYQEFELGTSPINMDTDGDRTPDSQDPMPLDPRFNDDTDNDGLPLQWELLFASLDDLNPTDADADFDSDGLTNIEEFKVGTHPELADSDGDGVIDGEDVAPTESRYQFDRDNDGLPDSWERQHGFNDMLAFDALTDPDLDGLNNLQEFKLGTDPRLASSDGDFAADGEDVEPLNPERGLDSDFDGLPWQWESNFSLSDLNSFDASFDTDNDGLTNYTEYLRETDPTLADTDSDGWLDQDDAFPTLTMFSQDMDLDGLPDQWEVERGLNPVNPTDAMQISIAPSMTYLAEFRAMYYSGVRQ</sequence>
<feature type="region of interest" description="Disordered" evidence="5">
    <location>
        <begin position="1563"/>
        <end position="1587"/>
    </location>
</feature>
<feature type="compositionally biased region" description="Polar residues" evidence="5">
    <location>
        <begin position="848"/>
        <end position="858"/>
    </location>
</feature>
<evidence type="ECO:0000256" key="6">
    <source>
        <dbReference type="SAM" id="SignalP"/>
    </source>
</evidence>
<gene>
    <name evidence="7" type="ORF">D1Z90_00970</name>
</gene>
<feature type="compositionally biased region" description="Basic and acidic residues" evidence="5">
    <location>
        <begin position="1072"/>
        <end position="1087"/>
    </location>
</feature>
<organism evidence="7 8">
    <name type="scientific">Motilimonas pumila</name>
    <dbReference type="NCBI Taxonomy" id="2303987"/>
    <lineage>
        <taxon>Bacteria</taxon>
        <taxon>Pseudomonadati</taxon>
        <taxon>Pseudomonadota</taxon>
        <taxon>Gammaproteobacteria</taxon>
        <taxon>Alteromonadales</taxon>
        <taxon>Alteromonadales genera incertae sedis</taxon>
        <taxon>Motilimonas</taxon>
    </lineage>
</organism>
<evidence type="ECO:0000256" key="4">
    <source>
        <dbReference type="ARBA" id="ARBA00022837"/>
    </source>
</evidence>
<dbReference type="PROSITE" id="PS00018">
    <property type="entry name" value="EF_HAND_1"/>
    <property type="match status" value="2"/>
</dbReference>
<dbReference type="PANTHER" id="PTHR37467:SF1">
    <property type="entry name" value="EXPORTED CALCIUM-BINDING GLYCOPROTEIN"/>
    <property type="match status" value="1"/>
</dbReference>
<dbReference type="RefSeq" id="WP_119908883.1">
    <property type="nucleotide sequence ID" value="NZ_QZCH01000001.1"/>
</dbReference>
<feature type="chain" id="PRO_5019258370" description="LysM domain-containing protein" evidence="6">
    <location>
        <begin position="25"/>
        <end position="1857"/>
    </location>
</feature>
<feature type="compositionally biased region" description="Basic and acidic residues" evidence="5">
    <location>
        <begin position="1351"/>
        <end position="1360"/>
    </location>
</feature>
<dbReference type="InterPro" id="IPR059100">
    <property type="entry name" value="TSP3_bac"/>
</dbReference>
<feature type="region of interest" description="Disordered" evidence="5">
    <location>
        <begin position="834"/>
        <end position="887"/>
    </location>
</feature>
<feature type="region of interest" description="Disordered" evidence="5">
    <location>
        <begin position="1349"/>
        <end position="1383"/>
    </location>
</feature>
<evidence type="ECO:0000256" key="5">
    <source>
        <dbReference type="SAM" id="MobiDB-lite"/>
    </source>
</evidence>
<keyword evidence="3 6" id="KW-0732">Signal</keyword>
<feature type="region of interest" description="Disordered" evidence="5">
    <location>
        <begin position="995"/>
        <end position="1016"/>
    </location>
</feature>
<evidence type="ECO:0000256" key="1">
    <source>
        <dbReference type="ARBA" id="ARBA00004613"/>
    </source>
</evidence>
<evidence type="ECO:0008006" key="9">
    <source>
        <dbReference type="Google" id="ProtNLM"/>
    </source>
</evidence>
<evidence type="ECO:0000256" key="2">
    <source>
        <dbReference type="ARBA" id="ARBA00022525"/>
    </source>
</evidence>
<proteinExistence type="predicted"/>
<feature type="compositionally biased region" description="Basic and acidic residues" evidence="5">
    <location>
        <begin position="860"/>
        <end position="869"/>
    </location>
</feature>
<comment type="subcellular location">
    <subcellularLocation>
        <location evidence="1">Secreted</location>
    </subcellularLocation>
</comment>
<reference evidence="7 8" key="1">
    <citation type="submission" date="2018-09" db="EMBL/GenBank/DDBJ databases">
        <authorList>
            <person name="Wang F."/>
        </authorList>
    </citation>
    <scope>NUCLEOTIDE SEQUENCE [LARGE SCALE GENOMIC DNA]</scope>
    <source>
        <strain evidence="7 8">PLHSC7-2</strain>
    </source>
</reference>
<keyword evidence="8" id="KW-1185">Reference proteome</keyword>
<dbReference type="OrthoDB" id="9785394at2"/>
<feature type="compositionally biased region" description="Acidic residues" evidence="5">
    <location>
        <begin position="579"/>
        <end position="593"/>
    </location>
</feature>
<evidence type="ECO:0000313" key="8">
    <source>
        <dbReference type="Proteomes" id="UP000283255"/>
    </source>
</evidence>
<keyword evidence="4" id="KW-0106">Calcium</keyword>
<dbReference type="PANTHER" id="PTHR37467">
    <property type="entry name" value="EXPORTED CALCIUM-BINDING GLYCOPROTEIN-RELATED"/>
    <property type="match status" value="1"/>
</dbReference>
<dbReference type="InterPro" id="IPR028974">
    <property type="entry name" value="TSP_type-3_rpt"/>
</dbReference>
<comment type="caution">
    <text evidence="7">The sequence shown here is derived from an EMBL/GenBank/DDBJ whole genome shotgun (WGS) entry which is preliminary data.</text>
</comment>
<dbReference type="Gene3D" id="4.10.1080.10">
    <property type="entry name" value="TSP type-3 repeat"/>
    <property type="match status" value="2"/>
</dbReference>
<protein>
    <recommendedName>
        <fullName evidence="9">LysM domain-containing protein</fullName>
    </recommendedName>
</protein>
<feature type="region of interest" description="Disordered" evidence="5">
    <location>
        <begin position="617"/>
        <end position="636"/>
    </location>
</feature>
<feature type="compositionally biased region" description="Acidic residues" evidence="5">
    <location>
        <begin position="1005"/>
        <end position="1015"/>
    </location>
</feature>
<dbReference type="SUPFAM" id="SSF103647">
    <property type="entry name" value="TSP type-3 repeat"/>
    <property type="match status" value="1"/>
</dbReference>
<dbReference type="GO" id="GO:0005509">
    <property type="term" value="F:calcium ion binding"/>
    <property type="evidence" value="ECO:0007669"/>
    <property type="project" value="InterPro"/>
</dbReference>